<organism evidence="1 2">
    <name type="scientific">Ixodes persulcatus</name>
    <name type="common">Taiga tick</name>
    <dbReference type="NCBI Taxonomy" id="34615"/>
    <lineage>
        <taxon>Eukaryota</taxon>
        <taxon>Metazoa</taxon>
        <taxon>Ecdysozoa</taxon>
        <taxon>Arthropoda</taxon>
        <taxon>Chelicerata</taxon>
        <taxon>Arachnida</taxon>
        <taxon>Acari</taxon>
        <taxon>Parasitiformes</taxon>
        <taxon>Ixodida</taxon>
        <taxon>Ixodoidea</taxon>
        <taxon>Ixodidae</taxon>
        <taxon>Ixodinae</taxon>
        <taxon>Ixodes</taxon>
    </lineage>
</organism>
<feature type="non-terminal residue" evidence="1">
    <location>
        <position position="1"/>
    </location>
</feature>
<dbReference type="EMBL" id="JABSTQ010002932">
    <property type="protein sequence ID" value="KAG0443759.1"/>
    <property type="molecule type" value="Genomic_DNA"/>
</dbReference>
<dbReference type="Proteomes" id="UP000805193">
    <property type="component" value="Unassembled WGS sequence"/>
</dbReference>
<evidence type="ECO:0000313" key="1">
    <source>
        <dbReference type="EMBL" id="KAG0443759.1"/>
    </source>
</evidence>
<gene>
    <name evidence="1" type="ORF">HPB47_014558</name>
</gene>
<proteinExistence type="predicted"/>
<comment type="caution">
    <text evidence="1">The sequence shown here is derived from an EMBL/GenBank/DDBJ whole genome shotgun (WGS) entry which is preliminary data.</text>
</comment>
<sequence length="97" mass="11162">SAVFWPEKEAVLQSLTRYFNKYRNCRMVLDCTEIPLQKPKNLESQLLTYSHYKGTHTAKVHVCETPGRSSDTHITKKSGLLEKCLPFIDNVMVDKGF</sequence>
<name>A0AC60QWV4_IXOPE</name>
<protein>
    <submittedName>
        <fullName evidence="1">Uncharacterized protein</fullName>
    </submittedName>
</protein>
<reference evidence="1 2" key="1">
    <citation type="journal article" date="2020" name="Cell">
        <title>Large-Scale Comparative Analyses of Tick Genomes Elucidate Their Genetic Diversity and Vector Capacities.</title>
        <authorList>
            <consortium name="Tick Genome and Microbiome Consortium (TIGMIC)"/>
            <person name="Jia N."/>
            <person name="Wang J."/>
            <person name="Shi W."/>
            <person name="Du L."/>
            <person name="Sun Y."/>
            <person name="Zhan W."/>
            <person name="Jiang J.F."/>
            <person name="Wang Q."/>
            <person name="Zhang B."/>
            <person name="Ji P."/>
            <person name="Bell-Sakyi L."/>
            <person name="Cui X.M."/>
            <person name="Yuan T.T."/>
            <person name="Jiang B.G."/>
            <person name="Yang W.F."/>
            <person name="Lam T.T."/>
            <person name="Chang Q.C."/>
            <person name="Ding S.J."/>
            <person name="Wang X.J."/>
            <person name="Zhu J.G."/>
            <person name="Ruan X.D."/>
            <person name="Zhao L."/>
            <person name="Wei J.T."/>
            <person name="Ye R.Z."/>
            <person name="Que T.C."/>
            <person name="Du C.H."/>
            <person name="Zhou Y.H."/>
            <person name="Cheng J.X."/>
            <person name="Dai P.F."/>
            <person name="Guo W.B."/>
            <person name="Han X.H."/>
            <person name="Huang E.J."/>
            <person name="Li L.F."/>
            <person name="Wei W."/>
            <person name="Gao Y.C."/>
            <person name="Liu J.Z."/>
            <person name="Shao H.Z."/>
            <person name="Wang X."/>
            <person name="Wang C.C."/>
            <person name="Yang T.C."/>
            <person name="Huo Q.B."/>
            <person name="Li W."/>
            <person name="Chen H.Y."/>
            <person name="Chen S.E."/>
            <person name="Zhou L.G."/>
            <person name="Ni X.B."/>
            <person name="Tian J.H."/>
            <person name="Sheng Y."/>
            <person name="Liu T."/>
            <person name="Pan Y.S."/>
            <person name="Xia L.Y."/>
            <person name="Li J."/>
            <person name="Zhao F."/>
            <person name="Cao W.C."/>
        </authorList>
    </citation>
    <scope>NUCLEOTIDE SEQUENCE [LARGE SCALE GENOMIC DNA]</scope>
    <source>
        <strain evidence="1">Iper-2018</strain>
    </source>
</reference>
<accession>A0AC60QWV4</accession>
<keyword evidence="2" id="KW-1185">Reference proteome</keyword>
<evidence type="ECO:0000313" key="2">
    <source>
        <dbReference type="Proteomes" id="UP000805193"/>
    </source>
</evidence>